<dbReference type="Pfam" id="PF07920">
    <property type="entry name" value="DUF1684"/>
    <property type="match status" value="1"/>
</dbReference>
<evidence type="ECO:0000313" key="1">
    <source>
        <dbReference type="EMBL" id="MFC7580929.1"/>
    </source>
</evidence>
<name>A0ABW2SM78_9ACTO</name>
<dbReference type="PANTHER" id="PTHR41913">
    <property type="entry name" value="DUF1684 DOMAIN-CONTAINING PROTEIN"/>
    <property type="match status" value="1"/>
</dbReference>
<gene>
    <name evidence="1" type="ORF">ACFQWG_06930</name>
</gene>
<sequence length="272" mass="29448">MHIVPAGRSQDFITDWYLWHGQREAELAAPYSWLSLTGIHWFTLDPDLIVPSFPGTWHRDGEGVEYVPDPARPVLVDARPAEGPTQVLPYESGAPTKIWAGAVQAELILRGGTFAVRTRDPASAPRAAFRGVPHFPVAPSWDVPAEFESVKAPTDVEVDAVVAGVSHHKAVIGRLHFRLAGEEQSLLVFQTNGAGPSILFRDPTNGDTTYGAGRFLYLRTNDPAAFTRVDFNRAVNPPCAFSQHCTCPLPPPQNTLTVPVTAGETLPGPSAS</sequence>
<dbReference type="RefSeq" id="WP_380973578.1">
    <property type="nucleotide sequence ID" value="NZ_JBHTEF010000001.1"/>
</dbReference>
<keyword evidence="2" id="KW-1185">Reference proteome</keyword>
<comment type="caution">
    <text evidence="1">The sequence shown here is derived from an EMBL/GenBank/DDBJ whole genome shotgun (WGS) entry which is preliminary data.</text>
</comment>
<organism evidence="1 2">
    <name type="scientific">Schaalia naturae</name>
    <dbReference type="NCBI Taxonomy" id="635203"/>
    <lineage>
        <taxon>Bacteria</taxon>
        <taxon>Bacillati</taxon>
        <taxon>Actinomycetota</taxon>
        <taxon>Actinomycetes</taxon>
        <taxon>Actinomycetales</taxon>
        <taxon>Actinomycetaceae</taxon>
        <taxon>Schaalia</taxon>
    </lineage>
</organism>
<dbReference type="InterPro" id="IPR012467">
    <property type="entry name" value="DUF1684"/>
</dbReference>
<accession>A0ABW2SM78</accession>
<protein>
    <submittedName>
        <fullName evidence="1">DUF1684 domain-containing protein</fullName>
    </submittedName>
</protein>
<dbReference type="PANTHER" id="PTHR41913:SF1">
    <property type="entry name" value="DUF1684 DOMAIN-CONTAINING PROTEIN"/>
    <property type="match status" value="1"/>
</dbReference>
<proteinExistence type="predicted"/>
<dbReference type="EMBL" id="JBHTEF010000001">
    <property type="protein sequence ID" value="MFC7580929.1"/>
    <property type="molecule type" value="Genomic_DNA"/>
</dbReference>
<evidence type="ECO:0000313" key="2">
    <source>
        <dbReference type="Proteomes" id="UP001596527"/>
    </source>
</evidence>
<reference evidence="2" key="1">
    <citation type="journal article" date="2019" name="Int. J. Syst. Evol. Microbiol.">
        <title>The Global Catalogue of Microorganisms (GCM) 10K type strain sequencing project: providing services to taxonomists for standard genome sequencing and annotation.</title>
        <authorList>
            <consortium name="The Broad Institute Genomics Platform"/>
            <consortium name="The Broad Institute Genome Sequencing Center for Infectious Disease"/>
            <person name="Wu L."/>
            <person name="Ma J."/>
        </authorList>
    </citation>
    <scope>NUCLEOTIDE SEQUENCE [LARGE SCALE GENOMIC DNA]</scope>
    <source>
        <strain evidence="2">CCUG 56698</strain>
    </source>
</reference>
<dbReference type="Proteomes" id="UP001596527">
    <property type="component" value="Unassembled WGS sequence"/>
</dbReference>